<evidence type="ECO:0000256" key="1">
    <source>
        <dbReference type="ARBA" id="ARBA00004569"/>
    </source>
</evidence>
<accession>A0A6I9NQT6</accession>
<keyword evidence="2" id="KW-0813">Transport</keyword>
<dbReference type="InterPro" id="IPR039289">
    <property type="entry name" value="CHCHD4"/>
</dbReference>
<keyword evidence="5" id="KW-0811">Translocation</keyword>
<protein>
    <submittedName>
        <fullName evidence="11">Mitochondrial intermembrane space import and assembly protein 40</fullName>
    </submittedName>
</protein>
<dbReference type="CTD" id="445144"/>
<keyword evidence="10" id="KW-1185">Reference proteome</keyword>
<feature type="compositionally biased region" description="Low complexity" evidence="9">
    <location>
        <begin position="144"/>
        <end position="165"/>
    </location>
</feature>
<keyword evidence="7" id="KW-1015">Disulfide bond</keyword>
<sequence length="171" mass="18159">MSYCKQEGKDRIIFVTKEDHEAPSNAELIADDPDDPYEEQGLILANGDINWNCPCLGGMASGPCGSQFKEAFSCFHYSKEELKGSDCIDNFRGMQECMQKYPELYPQEEDKESSSQAESNSGSGSAAPTEGSASPPETDSPLVATTPAADATPDADASPDSASPTETPSAS</sequence>
<evidence type="ECO:0000256" key="7">
    <source>
        <dbReference type="ARBA" id="ARBA00023157"/>
    </source>
</evidence>
<feature type="compositionally biased region" description="Low complexity" evidence="9">
    <location>
        <begin position="114"/>
        <end position="127"/>
    </location>
</feature>
<dbReference type="AlphaFoldDB" id="A0A6I9NQT6"/>
<reference evidence="11" key="1">
    <citation type="submission" date="2025-08" db="UniProtKB">
        <authorList>
            <consortium name="RefSeq"/>
        </authorList>
    </citation>
    <scope>IDENTIFICATION</scope>
    <source>
        <tissue evidence="11">Muscle</tissue>
    </source>
</reference>
<organism evidence="10 11">
    <name type="scientific">Notothenia coriiceps</name>
    <name type="common">black rockcod</name>
    <dbReference type="NCBI Taxonomy" id="8208"/>
    <lineage>
        <taxon>Eukaryota</taxon>
        <taxon>Metazoa</taxon>
        <taxon>Chordata</taxon>
        <taxon>Craniata</taxon>
        <taxon>Vertebrata</taxon>
        <taxon>Euteleostomi</taxon>
        <taxon>Actinopterygii</taxon>
        <taxon>Neopterygii</taxon>
        <taxon>Teleostei</taxon>
        <taxon>Neoteleostei</taxon>
        <taxon>Acanthomorphata</taxon>
        <taxon>Eupercaria</taxon>
        <taxon>Perciformes</taxon>
        <taxon>Notothenioidei</taxon>
        <taxon>Nototheniidae</taxon>
        <taxon>Notothenia</taxon>
    </lineage>
</organism>
<feature type="region of interest" description="Disordered" evidence="9">
    <location>
        <begin position="101"/>
        <end position="171"/>
    </location>
</feature>
<keyword evidence="3" id="KW-0653">Protein transport</keyword>
<dbReference type="PANTHER" id="PTHR21622:SF0">
    <property type="entry name" value="COILED-COIL-HELIX-COILED-COIL-HELIX DOMAIN CONTAINING 4"/>
    <property type="match status" value="1"/>
</dbReference>
<comment type="subcellular location">
    <subcellularLocation>
        <location evidence="1">Mitochondrion intermembrane space</location>
    </subcellularLocation>
</comment>
<dbReference type="GO" id="GO:0015035">
    <property type="term" value="F:protein-disulfide reductase activity"/>
    <property type="evidence" value="ECO:0007669"/>
    <property type="project" value="InterPro"/>
</dbReference>
<name>A0A6I9NQT6_9TELE</name>
<evidence type="ECO:0000256" key="8">
    <source>
        <dbReference type="ARBA" id="ARBA00023284"/>
    </source>
</evidence>
<dbReference type="RefSeq" id="XP_010777130.1">
    <property type="nucleotide sequence ID" value="XM_010778828.1"/>
</dbReference>
<evidence type="ECO:0000256" key="3">
    <source>
        <dbReference type="ARBA" id="ARBA00022927"/>
    </source>
</evidence>
<proteinExistence type="predicted"/>
<gene>
    <name evidence="11" type="primary">chchd4a</name>
</gene>
<evidence type="ECO:0000313" key="10">
    <source>
        <dbReference type="Proteomes" id="UP000504611"/>
    </source>
</evidence>
<dbReference type="KEGG" id="ncc:104952072"/>
<evidence type="ECO:0000256" key="2">
    <source>
        <dbReference type="ARBA" id="ARBA00022448"/>
    </source>
</evidence>
<dbReference type="OrthoDB" id="7481291at2759"/>
<dbReference type="FunFam" id="1.10.287.2900:FF:000001">
    <property type="entry name" value="mitochondrial intermembrane space import and assembly protein 40"/>
    <property type="match status" value="1"/>
</dbReference>
<dbReference type="GO" id="GO:0033108">
    <property type="term" value="P:mitochondrial respiratory chain complex assembly"/>
    <property type="evidence" value="ECO:0007669"/>
    <property type="project" value="UniProtKB-ARBA"/>
</dbReference>
<evidence type="ECO:0000256" key="9">
    <source>
        <dbReference type="SAM" id="MobiDB-lite"/>
    </source>
</evidence>
<evidence type="ECO:0000256" key="6">
    <source>
        <dbReference type="ARBA" id="ARBA00023128"/>
    </source>
</evidence>
<keyword evidence="6" id="KW-0496">Mitochondrion</keyword>
<dbReference type="PROSITE" id="PS51808">
    <property type="entry name" value="CHCH"/>
    <property type="match status" value="1"/>
</dbReference>
<keyword evidence="4" id="KW-0560">Oxidoreductase</keyword>
<evidence type="ECO:0000313" key="11">
    <source>
        <dbReference type="RefSeq" id="XP_010777130.1"/>
    </source>
</evidence>
<evidence type="ECO:0000256" key="5">
    <source>
        <dbReference type="ARBA" id="ARBA00023010"/>
    </source>
</evidence>
<keyword evidence="8" id="KW-0676">Redox-active center</keyword>
<dbReference type="GO" id="GO:0045041">
    <property type="term" value="P:protein import into mitochondrial intermembrane space"/>
    <property type="evidence" value="ECO:0007669"/>
    <property type="project" value="InterPro"/>
</dbReference>
<dbReference type="Proteomes" id="UP000504611">
    <property type="component" value="Unplaced"/>
</dbReference>
<dbReference type="Gene3D" id="1.10.287.2900">
    <property type="match status" value="1"/>
</dbReference>
<evidence type="ECO:0000256" key="4">
    <source>
        <dbReference type="ARBA" id="ARBA00023002"/>
    </source>
</evidence>
<dbReference type="GO" id="GO:0005758">
    <property type="term" value="C:mitochondrial intermembrane space"/>
    <property type="evidence" value="ECO:0007669"/>
    <property type="project" value="UniProtKB-SubCell"/>
</dbReference>
<dbReference type="PANTHER" id="PTHR21622">
    <property type="entry name" value="COILED-COIL-HELIX-COILED-COIL-HELIX DOMAIN CONTAINING 4"/>
    <property type="match status" value="1"/>
</dbReference>